<gene>
    <name evidence="4" type="ORF">ACFOSU_00220</name>
</gene>
<dbReference type="RefSeq" id="WP_380685234.1">
    <property type="nucleotide sequence ID" value="NZ_JBHRSS010000001.1"/>
</dbReference>
<comment type="caution">
    <text evidence="4">The sequence shown here is derived from an EMBL/GenBank/DDBJ whole genome shotgun (WGS) entry which is preliminary data.</text>
</comment>
<dbReference type="SUPFAM" id="SSF53955">
    <property type="entry name" value="Lysozyme-like"/>
    <property type="match status" value="1"/>
</dbReference>
<evidence type="ECO:0000259" key="3">
    <source>
        <dbReference type="Pfam" id="PF00912"/>
    </source>
</evidence>
<protein>
    <submittedName>
        <fullName evidence="4">Biosynthetic peptidoglycan transglycosylase</fullName>
    </submittedName>
</protein>
<dbReference type="PANTHER" id="PTHR32282:SF33">
    <property type="entry name" value="PEPTIDOGLYCAN GLYCOSYLTRANSFERASE"/>
    <property type="match status" value="1"/>
</dbReference>
<keyword evidence="2" id="KW-0808">Transferase</keyword>
<dbReference type="PANTHER" id="PTHR32282">
    <property type="entry name" value="BINDING PROTEIN TRANSPEPTIDASE, PUTATIVE-RELATED"/>
    <property type="match status" value="1"/>
</dbReference>
<accession>A0ABV7EKG5</accession>
<dbReference type="InterPro" id="IPR023346">
    <property type="entry name" value="Lysozyme-like_dom_sf"/>
</dbReference>
<reference evidence="5" key="1">
    <citation type="journal article" date="2019" name="Int. J. Syst. Evol. Microbiol.">
        <title>The Global Catalogue of Microorganisms (GCM) 10K type strain sequencing project: providing services to taxonomists for standard genome sequencing and annotation.</title>
        <authorList>
            <consortium name="The Broad Institute Genomics Platform"/>
            <consortium name="The Broad Institute Genome Sequencing Center for Infectious Disease"/>
            <person name="Wu L."/>
            <person name="Ma J."/>
        </authorList>
    </citation>
    <scope>NUCLEOTIDE SEQUENCE [LARGE SCALE GENOMIC DNA]</scope>
    <source>
        <strain evidence="5">KCTC 52640</strain>
    </source>
</reference>
<name>A0ABV7EKG5_9GAMM</name>
<dbReference type="InterPro" id="IPR036950">
    <property type="entry name" value="PBP_transglycosylase"/>
</dbReference>
<dbReference type="Pfam" id="PF00912">
    <property type="entry name" value="Transgly"/>
    <property type="match status" value="1"/>
</dbReference>
<organism evidence="4 5">
    <name type="scientific">Salinisphaera aquimarina</name>
    <dbReference type="NCBI Taxonomy" id="2094031"/>
    <lineage>
        <taxon>Bacteria</taxon>
        <taxon>Pseudomonadati</taxon>
        <taxon>Pseudomonadota</taxon>
        <taxon>Gammaproteobacteria</taxon>
        <taxon>Salinisphaerales</taxon>
        <taxon>Salinisphaeraceae</taxon>
        <taxon>Salinisphaera</taxon>
    </lineage>
</organism>
<dbReference type="InterPro" id="IPR050396">
    <property type="entry name" value="Glycosyltr_51/Transpeptidase"/>
</dbReference>
<dbReference type="Proteomes" id="UP001595462">
    <property type="component" value="Unassembled WGS sequence"/>
</dbReference>
<evidence type="ECO:0000313" key="4">
    <source>
        <dbReference type="EMBL" id="MFC3102310.1"/>
    </source>
</evidence>
<keyword evidence="5" id="KW-1185">Reference proteome</keyword>
<comment type="pathway">
    <text evidence="1">Cell wall biogenesis; peptidoglycan biosynthesis.</text>
</comment>
<dbReference type="InterPro" id="IPR001264">
    <property type="entry name" value="Glyco_trans_51"/>
</dbReference>
<dbReference type="EMBL" id="JBHRSS010000001">
    <property type="protein sequence ID" value="MFC3102310.1"/>
    <property type="molecule type" value="Genomic_DNA"/>
</dbReference>
<evidence type="ECO:0000313" key="5">
    <source>
        <dbReference type="Proteomes" id="UP001595462"/>
    </source>
</evidence>
<sequence length="203" mass="23347">MTSKPKLRPRFLRNLLLSVNFDLFAIHDVLSLHVDQSRFKLSTFESLVLVLEDRRFKRHIGIDVKSVLRNIFYALIKRRHGGGSTIDMQLVRTITNRREKTIRRKLREMLLAVLLQLRYSKLTILRSYISIAYFGTGLDGAAAASCKCFNKLPSELSVDEAACVASMLVYPRPRTPSEAWQLKIDRRASYGKAVYIANPEKFK</sequence>
<feature type="domain" description="Glycosyl transferase family 51" evidence="3">
    <location>
        <begin position="44"/>
        <end position="186"/>
    </location>
</feature>
<evidence type="ECO:0000256" key="2">
    <source>
        <dbReference type="ARBA" id="ARBA00022679"/>
    </source>
</evidence>
<proteinExistence type="predicted"/>
<evidence type="ECO:0000256" key="1">
    <source>
        <dbReference type="ARBA" id="ARBA00004752"/>
    </source>
</evidence>
<dbReference type="Gene3D" id="1.10.3810.10">
    <property type="entry name" value="Biosynthetic peptidoglycan transglycosylase-like"/>
    <property type="match status" value="1"/>
</dbReference>